<dbReference type="SUPFAM" id="SSF52540">
    <property type="entry name" value="P-loop containing nucleoside triphosphate hydrolases"/>
    <property type="match status" value="1"/>
</dbReference>
<dbReference type="EMBL" id="JACXLC010000001">
    <property type="protein sequence ID" value="MBD2842242.1"/>
    <property type="molecule type" value="Genomic_DNA"/>
</dbReference>
<dbReference type="InterPro" id="IPR027417">
    <property type="entry name" value="P-loop_NTPase"/>
</dbReference>
<dbReference type="Pfam" id="PF13481">
    <property type="entry name" value="AAA_25"/>
    <property type="match status" value="1"/>
</dbReference>
<evidence type="ECO:0000313" key="3">
    <source>
        <dbReference type="Proteomes" id="UP000635384"/>
    </source>
</evidence>
<dbReference type="Pfam" id="PF08707">
    <property type="entry name" value="PriCT_2"/>
    <property type="match status" value="1"/>
</dbReference>
<accession>A0ABR8KS42</accession>
<evidence type="ECO:0000259" key="1">
    <source>
        <dbReference type="SMART" id="SM00382"/>
    </source>
</evidence>
<dbReference type="SMART" id="SM00382">
    <property type="entry name" value="AAA"/>
    <property type="match status" value="1"/>
</dbReference>
<feature type="domain" description="AAA+ ATPase" evidence="1">
    <location>
        <begin position="366"/>
        <end position="519"/>
    </location>
</feature>
<reference evidence="2 3" key="1">
    <citation type="submission" date="2020-09" db="EMBL/GenBank/DDBJ databases">
        <authorList>
            <person name="Yoon J.-W."/>
        </authorList>
    </citation>
    <scope>NUCLEOTIDE SEQUENCE [LARGE SCALE GENOMIC DNA]</scope>
    <source>
        <strain evidence="2 3">KMU-140</strain>
    </source>
</reference>
<name>A0ABR8KS42_9SPHN</name>
<gene>
    <name evidence="2" type="ORF">IB285_08245</name>
</gene>
<dbReference type="Proteomes" id="UP000635384">
    <property type="component" value="Unassembled WGS sequence"/>
</dbReference>
<comment type="caution">
    <text evidence="2">The sequence shown here is derived from an EMBL/GenBank/DDBJ whole genome shotgun (WGS) entry which is preliminary data.</text>
</comment>
<proteinExistence type="predicted"/>
<evidence type="ECO:0000313" key="2">
    <source>
        <dbReference type="EMBL" id="MBD2842242.1"/>
    </source>
</evidence>
<dbReference type="Gene3D" id="3.40.50.300">
    <property type="entry name" value="P-loop containing nucleotide triphosphate hydrolases"/>
    <property type="match status" value="1"/>
</dbReference>
<keyword evidence="3" id="KW-1185">Reference proteome</keyword>
<sequence length="679" mass="72911">MTDSALAASRVAGADPLSIDDLLGGTSALDRRLPVSLFPDLAGDKCERAKLSLHELAARIEQTSASAKERLPLLKLATFGDRKSAKGALRHTDNIEAVHGIEGDHDAGTLSVADAHAKLSAAGIAGLIYTTPSHKSESPRWRVLVPLSRSVVANEREALTAALNGVLEGALAPESFTAAQAYFYGRTGSAEIETAISSGKELDLCTGTRSGALGRDGKPYTERMTNTETHSIDDSDFRREPEWPRIRSALAIIPAEDFDTDYDGWCRVGMALHHEARGSARGRTLFDEWSKGGLKYDARAVRAKWESFSRKSGGVAIGTLFDLAKRYGWEPSTREPPQPSTLQVLTPSDCENLPNRGYVVKGLIAPRDLVCIYGAPGAGKSLISPHIGYAIAQGRETFGMRVKPGPVLYVAAEDAHGMRGRVKALKRRYGDANDFKLVDGVTDLLSEDSGDLTALRALVDAWQPQLVVIDTLALAFPGLEENDAAAMGRVVAISRSLTEGGAAVALVHHDTKAGTPTPRGHSLLNGALDAALQLMPSDQGVTKGKLSKNRNGTMDRLIAFCIATESLGEDEDGDPINAPLVQEVNAASLPSKAERLKPSEQAVLNRLHTLLEEGGRVTESDFREACIDDRKVSASETRDSRRRVATRAIAELLRRDAIVIDGGFVSLPSDGFDLDWESE</sequence>
<dbReference type="InterPro" id="IPR014819">
    <property type="entry name" value="PriCT_2"/>
</dbReference>
<dbReference type="InterPro" id="IPR003593">
    <property type="entry name" value="AAA+_ATPase"/>
</dbReference>
<dbReference type="RefSeq" id="WP_190787720.1">
    <property type="nucleotide sequence ID" value="NZ_JACXLC010000001.1"/>
</dbReference>
<protein>
    <submittedName>
        <fullName evidence="2">AAA family ATPase</fullName>
    </submittedName>
</protein>
<organism evidence="2 3">
    <name type="scientific">Erythrobacter rubeus</name>
    <dbReference type="NCBI Taxonomy" id="2760803"/>
    <lineage>
        <taxon>Bacteria</taxon>
        <taxon>Pseudomonadati</taxon>
        <taxon>Pseudomonadota</taxon>
        <taxon>Alphaproteobacteria</taxon>
        <taxon>Sphingomonadales</taxon>
        <taxon>Erythrobacteraceae</taxon>
        <taxon>Erythrobacter/Porphyrobacter group</taxon>
        <taxon>Erythrobacter</taxon>
    </lineage>
</organism>